<evidence type="ECO:0000313" key="7">
    <source>
        <dbReference type="Proteomes" id="UP001589748"/>
    </source>
</evidence>
<proteinExistence type="inferred from homology"/>
<evidence type="ECO:0000256" key="1">
    <source>
        <dbReference type="ARBA" id="ARBA00004196"/>
    </source>
</evidence>
<accession>A0ABV5LWF8</accession>
<evidence type="ECO:0000256" key="2">
    <source>
        <dbReference type="ARBA" id="ARBA00007639"/>
    </source>
</evidence>
<feature type="chain" id="PRO_5046830107" evidence="4">
    <location>
        <begin position="28"/>
        <end position="324"/>
    </location>
</feature>
<gene>
    <name evidence="6" type="ORF">ACFFVI_15655</name>
</gene>
<comment type="subcellular location">
    <subcellularLocation>
        <location evidence="1">Cell envelope</location>
    </subcellularLocation>
</comment>
<dbReference type="InterPro" id="IPR028082">
    <property type="entry name" value="Peripla_BP_I"/>
</dbReference>
<dbReference type="EMBL" id="JBHMDM010000007">
    <property type="protein sequence ID" value="MFB9378404.1"/>
    <property type="molecule type" value="Genomic_DNA"/>
</dbReference>
<dbReference type="PROSITE" id="PS51257">
    <property type="entry name" value="PROKAR_LIPOPROTEIN"/>
    <property type="match status" value="1"/>
</dbReference>
<sequence>MPFRRITAAAAVALVAVSLTACNRESAAPGAAAGTDGQAITIGLAVANLQADFFNQIKQSVEAEAKAKGVTVQVSDAGGDSATQVNQIQDFITRQVDAIIYIPAGATAAGVPVKAAKAAGIPVVNVDRNADDQPGDTFIATDSVAAAQELGEYVVQQTGGNANVAILQGQIGTTPQVDREKGFRTAMDAAPGMKIVAEQSADWSQDKGFAVAQDMIQAHPDISVFFGQADAMALGAAQAAKNANLDPAPVVVGFDGDAAGIKAVSEGGIDATMVQQTQLMGRLAVDSAIKLAKGEDVPAEQLQTATLLTKDDKAKAQEFLAEHP</sequence>
<dbReference type="SUPFAM" id="SSF53822">
    <property type="entry name" value="Periplasmic binding protein-like I"/>
    <property type="match status" value="1"/>
</dbReference>
<dbReference type="PANTHER" id="PTHR46847">
    <property type="entry name" value="D-ALLOSE-BINDING PERIPLASMIC PROTEIN-RELATED"/>
    <property type="match status" value="1"/>
</dbReference>
<dbReference type="RefSeq" id="WP_380136988.1">
    <property type="nucleotide sequence ID" value="NZ_JBHLUI010000008.1"/>
</dbReference>
<dbReference type="PANTHER" id="PTHR46847:SF1">
    <property type="entry name" value="D-ALLOSE-BINDING PERIPLASMIC PROTEIN-RELATED"/>
    <property type="match status" value="1"/>
</dbReference>
<feature type="domain" description="Periplasmic binding protein" evidence="5">
    <location>
        <begin position="42"/>
        <end position="295"/>
    </location>
</feature>
<dbReference type="Gene3D" id="3.40.50.2300">
    <property type="match status" value="2"/>
</dbReference>
<keyword evidence="3 4" id="KW-0732">Signal</keyword>
<dbReference type="Proteomes" id="UP001589748">
    <property type="component" value="Unassembled WGS sequence"/>
</dbReference>
<comment type="caution">
    <text evidence="6">The sequence shown here is derived from an EMBL/GenBank/DDBJ whole genome shotgun (WGS) entry which is preliminary data.</text>
</comment>
<evidence type="ECO:0000313" key="6">
    <source>
        <dbReference type="EMBL" id="MFB9378404.1"/>
    </source>
</evidence>
<dbReference type="InterPro" id="IPR025997">
    <property type="entry name" value="SBP_2_dom"/>
</dbReference>
<evidence type="ECO:0000256" key="4">
    <source>
        <dbReference type="SAM" id="SignalP"/>
    </source>
</evidence>
<name>A0ABV5LWF8_9ACTN</name>
<protein>
    <submittedName>
        <fullName evidence="6">Substrate-binding domain-containing protein</fullName>
    </submittedName>
</protein>
<comment type="similarity">
    <text evidence="2">Belongs to the bacterial solute-binding protein 2 family.</text>
</comment>
<reference evidence="6 7" key="1">
    <citation type="submission" date="2024-09" db="EMBL/GenBank/DDBJ databases">
        <authorList>
            <person name="Sun Q."/>
            <person name="Mori K."/>
        </authorList>
    </citation>
    <scope>NUCLEOTIDE SEQUENCE [LARGE SCALE GENOMIC DNA]</scope>
    <source>
        <strain evidence="6 7">TISTR 1856</strain>
    </source>
</reference>
<evidence type="ECO:0000256" key="3">
    <source>
        <dbReference type="ARBA" id="ARBA00022729"/>
    </source>
</evidence>
<organism evidence="6 7">
    <name type="scientific">Kineococcus gynurae</name>
    <dbReference type="NCBI Taxonomy" id="452979"/>
    <lineage>
        <taxon>Bacteria</taxon>
        <taxon>Bacillati</taxon>
        <taxon>Actinomycetota</taxon>
        <taxon>Actinomycetes</taxon>
        <taxon>Kineosporiales</taxon>
        <taxon>Kineosporiaceae</taxon>
        <taxon>Kineococcus</taxon>
    </lineage>
</organism>
<dbReference type="Pfam" id="PF13407">
    <property type="entry name" value="Peripla_BP_4"/>
    <property type="match status" value="1"/>
</dbReference>
<feature type="signal peptide" evidence="4">
    <location>
        <begin position="1"/>
        <end position="27"/>
    </location>
</feature>
<keyword evidence="7" id="KW-1185">Reference proteome</keyword>
<evidence type="ECO:0000259" key="5">
    <source>
        <dbReference type="Pfam" id="PF13407"/>
    </source>
</evidence>